<keyword evidence="3 10" id="KW-0808">Transferase</keyword>
<dbReference type="Proteomes" id="UP000663791">
    <property type="component" value="Unassembled WGS sequence"/>
</dbReference>
<dbReference type="InterPro" id="IPR017475">
    <property type="entry name" value="EPS_sugar_tfrase"/>
</dbReference>
<evidence type="ECO:0000259" key="9">
    <source>
        <dbReference type="Pfam" id="PF02397"/>
    </source>
</evidence>
<protein>
    <submittedName>
        <fullName evidence="10">Sugar transferase</fullName>
    </submittedName>
</protein>
<evidence type="ECO:0000256" key="7">
    <source>
        <dbReference type="SAM" id="MobiDB-lite"/>
    </source>
</evidence>
<evidence type="ECO:0000256" key="2">
    <source>
        <dbReference type="ARBA" id="ARBA00006464"/>
    </source>
</evidence>
<dbReference type="PANTHER" id="PTHR30576">
    <property type="entry name" value="COLANIC BIOSYNTHESIS UDP-GLUCOSE LIPID CARRIER TRANSFERASE"/>
    <property type="match status" value="1"/>
</dbReference>
<dbReference type="Pfam" id="PF02397">
    <property type="entry name" value="Bac_transf"/>
    <property type="match status" value="1"/>
</dbReference>
<feature type="compositionally biased region" description="Low complexity" evidence="7">
    <location>
        <begin position="195"/>
        <end position="207"/>
    </location>
</feature>
<keyword evidence="4 8" id="KW-0812">Transmembrane</keyword>
<feature type="transmembrane region" description="Helical" evidence="8">
    <location>
        <begin position="117"/>
        <end position="137"/>
    </location>
</feature>
<organism evidence="10 11">
    <name type="scientific">Nocardioides faecalis</name>
    <dbReference type="NCBI Taxonomy" id="2803858"/>
    <lineage>
        <taxon>Bacteria</taxon>
        <taxon>Bacillati</taxon>
        <taxon>Actinomycetota</taxon>
        <taxon>Actinomycetes</taxon>
        <taxon>Propionibacteriales</taxon>
        <taxon>Nocardioidaceae</taxon>
        <taxon>Nocardioides</taxon>
    </lineage>
</organism>
<comment type="subcellular location">
    <subcellularLocation>
        <location evidence="1">Membrane</location>
        <topology evidence="1">Multi-pass membrane protein</topology>
    </subcellularLocation>
</comment>
<evidence type="ECO:0000256" key="4">
    <source>
        <dbReference type="ARBA" id="ARBA00022692"/>
    </source>
</evidence>
<dbReference type="PANTHER" id="PTHR30576:SF10">
    <property type="entry name" value="SLL5057 PROTEIN"/>
    <property type="match status" value="1"/>
</dbReference>
<feature type="region of interest" description="Disordered" evidence="7">
    <location>
        <begin position="188"/>
        <end position="224"/>
    </location>
</feature>
<dbReference type="GO" id="GO:0016020">
    <property type="term" value="C:membrane"/>
    <property type="evidence" value="ECO:0007669"/>
    <property type="project" value="UniProtKB-SubCell"/>
</dbReference>
<evidence type="ECO:0000256" key="6">
    <source>
        <dbReference type="ARBA" id="ARBA00023136"/>
    </source>
</evidence>
<dbReference type="RefSeq" id="WP_205289860.1">
    <property type="nucleotide sequence ID" value="NZ_CP074406.1"/>
</dbReference>
<proteinExistence type="inferred from homology"/>
<dbReference type="AlphaFoldDB" id="A0A938Y7D5"/>
<comment type="similarity">
    <text evidence="2">Belongs to the bacterial sugar transferase family.</text>
</comment>
<evidence type="ECO:0000256" key="5">
    <source>
        <dbReference type="ARBA" id="ARBA00022989"/>
    </source>
</evidence>
<keyword evidence="5 8" id="KW-1133">Transmembrane helix</keyword>
<feature type="transmembrane region" description="Helical" evidence="8">
    <location>
        <begin position="315"/>
        <end position="335"/>
    </location>
</feature>
<evidence type="ECO:0000256" key="8">
    <source>
        <dbReference type="SAM" id="Phobius"/>
    </source>
</evidence>
<comment type="caution">
    <text evidence="10">The sequence shown here is derived from an EMBL/GenBank/DDBJ whole genome shotgun (WGS) entry which is preliminary data.</text>
</comment>
<feature type="domain" description="Bacterial sugar transferase" evidence="9">
    <location>
        <begin position="309"/>
        <end position="496"/>
    </location>
</feature>
<keyword evidence="11" id="KW-1185">Reference proteome</keyword>
<feature type="transmembrane region" description="Helical" evidence="8">
    <location>
        <begin position="58"/>
        <end position="79"/>
    </location>
</feature>
<feature type="transmembrane region" description="Helical" evidence="8">
    <location>
        <begin position="91"/>
        <end position="111"/>
    </location>
</feature>
<feature type="transmembrane region" description="Helical" evidence="8">
    <location>
        <begin position="28"/>
        <end position="52"/>
    </location>
</feature>
<evidence type="ECO:0000313" key="11">
    <source>
        <dbReference type="Proteomes" id="UP000663791"/>
    </source>
</evidence>
<evidence type="ECO:0000256" key="1">
    <source>
        <dbReference type="ARBA" id="ARBA00004141"/>
    </source>
</evidence>
<evidence type="ECO:0000256" key="3">
    <source>
        <dbReference type="ARBA" id="ARBA00022679"/>
    </source>
</evidence>
<dbReference type="GO" id="GO:0016780">
    <property type="term" value="F:phosphotransferase activity, for other substituted phosphate groups"/>
    <property type="evidence" value="ECO:0007669"/>
    <property type="project" value="TreeGrafter"/>
</dbReference>
<accession>A0A938Y7D5</accession>
<sequence length="502" mass="53771">MTVIQARPPATLTHPRSTAPAPTRPRRLGVTLVLVVADLAAALLVCFVGGRLSGVDTLALQAPVVALAWLGGLALVGEYRQFGSLGTRTRRLLVVALAMPTGLLLLAEVVGVKVAGVPVAVAALTCAAVGCTARGSLEVAVRRGARLRGLTHRVVLVGPAHVLPGVAERLAQHSHRFRVVASCPITVPSTPPTPTAGSSAAAVDTDPAGPPPAGDDGGEGEAGDPEIEACRRTVAGHDADTVVLVPDPVWDPLRMRRLRWALEDDVVRTFAWTGLWRAPAGRTHLDITEDLPMLHVSAPRRLGPTRAVKSLIDRAVAAAALLLTAPLLLTIVLAIRVNSRGPVIYRQQRVGRDGRTFAIWKFRTMYADADAHLGVLVTQNQGAGPLFKMRHDPRTTRVGRLLRRTSLDELPQLVNVLRGQMSLVGPRPALPAEVSRYHSDVRRRLTVPPGMTGLWQVSGRSDLTWAESVHLDLTYVDNWSLLLDLQIMARTFGAVVRGRGAY</sequence>
<dbReference type="EMBL" id="JAERTX010000001">
    <property type="protein sequence ID" value="MBM9458569.1"/>
    <property type="molecule type" value="Genomic_DNA"/>
</dbReference>
<dbReference type="NCBIfam" id="TIGR03025">
    <property type="entry name" value="EPS_sugtrans"/>
    <property type="match status" value="1"/>
</dbReference>
<reference evidence="10" key="1">
    <citation type="submission" date="2021-01" db="EMBL/GenBank/DDBJ databases">
        <title>Novel species in genus Nocardioides.</title>
        <authorList>
            <person name="Zhang G."/>
        </authorList>
    </citation>
    <scope>NUCLEOTIDE SEQUENCE</scope>
    <source>
        <strain evidence="10">Zg-536</strain>
    </source>
</reference>
<keyword evidence="6 8" id="KW-0472">Membrane</keyword>
<gene>
    <name evidence="10" type="ORF">JK386_01495</name>
</gene>
<dbReference type="InterPro" id="IPR003362">
    <property type="entry name" value="Bact_transf"/>
</dbReference>
<name>A0A938Y7D5_9ACTN</name>
<evidence type="ECO:0000313" key="10">
    <source>
        <dbReference type="EMBL" id="MBM9458569.1"/>
    </source>
</evidence>
<feature type="region of interest" description="Disordered" evidence="7">
    <location>
        <begin position="1"/>
        <end position="23"/>
    </location>
</feature>